<feature type="domain" description="Putative DNA-binding" evidence="1">
    <location>
        <begin position="16"/>
        <end position="96"/>
    </location>
</feature>
<gene>
    <name evidence="2" type="ORF">C1H71_15380</name>
</gene>
<dbReference type="Gene3D" id="1.10.150.690">
    <property type="entry name" value="DUF2063"/>
    <property type="match status" value="1"/>
</dbReference>
<dbReference type="InterPro" id="IPR044922">
    <property type="entry name" value="DUF2063_N_sf"/>
</dbReference>
<protein>
    <recommendedName>
        <fullName evidence="1">Putative DNA-binding domain-containing protein</fullName>
    </recommendedName>
</protein>
<dbReference type="EMBL" id="CP025781">
    <property type="protein sequence ID" value="QBC44777.1"/>
    <property type="molecule type" value="Genomic_DNA"/>
</dbReference>
<keyword evidence="3" id="KW-1185">Reference proteome</keyword>
<accession>A0A7G3GBJ7</accession>
<dbReference type="InterPro" id="IPR018640">
    <property type="entry name" value="DUF2063"/>
</dbReference>
<dbReference type="KEGG" id="ifl:C1H71_15380"/>
<evidence type="ECO:0000313" key="3">
    <source>
        <dbReference type="Proteomes" id="UP000515917"/>
    </source>
</evidence>
<dbReference type="AlphaFoldDB" id="A0A7G3GBJ7"/>
<evidence type="ECO:0000259" key="1">
    <source>
        <dbReference type="Pfam" id="PF09836"/>
    </source>
</evidence>
<reference evidence="2 3" key="1">
    <citation type="submission" date="2018-01" db="EMBL/GenBank/DDBJ databases">
        <title>Genome sequence of Iodobacter sp. strain PCH194 isolated from Indian Trans-Himalaya.</title>
        <authorList>
            <person name="Kumar V."/>
            <person name="Thakur V."/>
            <person name="Kumar S."/>
            <person name="Singh D."/>
        </authorList>
    </citation>
    <scope>NUCLEOTIDE SEQUENCE [LARGE SCALE GENOMIC DNA]</scope>
    <source>
        <strain evidence="2 3">PCH194</strain>
    </source>
</reference>
<evidence type="ECO:0000313" key="2">
    <source>
        <dbReference type="EMBL" id="QBC44777.1"/>
    </source>
</evidence>
<name>A0A7G3GBJ7_9NEIS</name>
<proteinExistence type="predicted"/>
<organism evidence="2 3">
    <name type="scientific">Iodobacter fluviatilis</name>
    <dbReference type="NCBI Taxonomy" id="537"/>
    <lineage>
        <taxon>Bacteria</taxon>
        <taxon>Pseudomonadati</taxon>
        <taxon>Pseudomonadota</taxon>
        <taxon>Betaproteobacteria</taxon>
        <taxon>Neisseriales</taxon>
        <taxon>Chitinibacteraceae</taxon>
        <taxon>Iodobacter</taxon>
    </lineage>
</organism>
<sequence>MPQKEHEMSAYVNMELSQEFSSILRNKQSITKDPSILLYREFLRGNIENVIEHTFPVFYQKTGIKNVQQHIDDFLQDHHALSPEFHHIATEFLTFIQERVSPEIRQGLEYEWVLFCVEIDEGIVSHCSPEGLSNESILTTNPTLLCITLNQEIDGLQGSFAIFRDAQHQVIRKPLSLFDHWMLSQIGTSCSFLALKSSTETTEMQLQHWLSEATEIGLIQHQSTLRLEC</sequence>
<dbReference type="Proteomes" id="UP000515917">
    <property type="component" value="Chromosome"/>
</dbReference>
<dbReference type="Pfam" id="PF09836">
    <property type="entry name" value="DUF2063"/>
    <property type="match status" value="1"/>
</dbReference>